<keyword evidence="8 12" id="KW-0328">Glycosyltransferase</keyword>
<dbReference type="GeneID" id="28730176"/>
<evidence type="ECO:0000256" key="3">
    <source>
        <dbReference type="ARBA" id="ARBA00004496"/>
    </source>
</evidence>
<dbReference type="VEuPathDB" id="FungiDB:Malapachy_3841"/>
<sequence length="186" mass="20481">MADIELLKAKFQYYPDWPKKGVLFCDVLPVLRDPITFELLITHFMSHIFTSTLPRLAHSQADARINYVVGLDARGFLLAPIIAQRLGAGFVPVRKRGKLPGTCAQATFQKEYGEDVFEMQKDAIPAGSNVLIVDDLIATGGSASAAGELVRQLGAKTVEYLFIVSIPFLKGAEKLDAPEYHLVEMD</sequence>
<dbReference type="RefSeq" id="XP_017991544.1">
    <property type="nucleotide sequence ID" value="XM_018138300.1"/>
</dbReference>
<dbReference type="EMBL" id="LGAV01000004">
    <property type="protein sequence ID" value="KOS13912.1"/>
    <property type="molecule type" value="Genomic_DNA"/>
</dbReference>
<reference evidence="12 13" key="1">
    <citation type="submission" date="2015-07" db="EMBL/GenBank/DDBJ databases">
        <title>Draft Genome Sequence of Malassezia furfur CBS1878 and Malassezia pachydermatis CBS1879.</title>
        <authorList>
            <person name="Triana S."/>
            <person name="Ohm R."/>
            <person name="Gonzalez A."/>
            <person name="DeCock H."/>
            <person name="Restrepo S."/>
            <person name="Celis A."/>
        </authorList>
    </citation>
    <scope>NUCLEOTIDE SEQUENCE [LARGE SCALE GENOMIC DNA]</scope>
    <source>
        <strain evidence="12 13">CBS 1879</strain>
    </source>
</reference>
<dbReference type="STRING" id="77020.A0A0M9VP01"/>
<gene>
    <name evidence="12" type="ORF">Malapachy_3841</name>
</gene>
<dbReference type="UniPathway" id="UPA00588">
    <property type="reaction ID" value="UER00646"/>
</dbReference>
<comment type="pathway">
    <text evidence="4">Purine metabolism; AMP biosynthesis via salvage pathway; AMP from adenine: step 1/1.</text>
</comment>
<evidence type="ECO:0000256" key="6">
    <source>
        <dbReference type="ARBA" id="ARBA00011893"/>
    </source>
</evidence>
<comment type="similarity">
    <text evidence="5">Belongs to the purine/pyrimidine phosphoribosyltransferase family.</text>
</comment>
<organism evidence="12 13">
    <name type="scientific">Malassezia pachydermatis</name>
    <dbReference type="NCBI Taxonomy" id="77020"/>
    <lineage>
        <taxon>Eukaryota</taxon>
        <taxon>Fungi</taxon>
        <taxon>Dikarya</taxon>
        <taxon>Basidiomycota</taxon>
        <taxon>Ustilaginomycotina</taxon>
        <taxon>Malasseziomycetes</taxon>
        <taxon>Malasseziales</taxon>
        <taxon>Malasseziaceae</taxon>
        <taxon>Malassezia</taxon>
    </lineage>
</organism>
<comment type="function">
    <text evidence="2">Catalyzes a salvage reaction resulting in the formation of AMP, that is energically less costly than de novo synthesis.</text>
</comment>
<evidence type="ECO:0000256" key="2">
    <source>
        <dbReference type="ARBA" id="ARBA00003968"/>
    </source>
</evidence>
<dbReference type="InterPro" id="IPR050054">
    <property type="entry name" value="UPRTase/APRTase"/>
</dbReference>
<evidence type="ECO:0000256" key="4">
    <source>
        <dbReference type="ARBA" id="ARBA00004659"/>
    </source>
</evidence>
<dbReference type="GO" id="GO:0005737">
    <property type="term" value="C:cytoplasm"/>
    <property type="evidence" value="ECO:0007669"/>
    <property type="project" value="UniProtKB-SubCell"/>
</dbReference>
<accession>A0A0M9VP01</accession>
<dbReference type="Proteomes" id="UP000037751">
    <property type="component" value="Unassembled WGS sequence"/>
</dbReference>
<dbReference type="GO" id="GO:0006166">
    <property type="term" value="P:purine ribonucleoside salvage"/>
    <property type="evidence" value="ECO:0007669"/>
    <property type="project" value="UniProtKB-KW"/>
</dbReference>
<evidence type="ECO:0000256" key="7">
    <source>
        <dbReference type="ARBA" id="ARBA00022490"/>
    </source>
</evidence>
<dbReference type="PANTHER" id="PTHR32315:SF3">
    <property type="entry name" value="ADENINE PHOSPHORIBOSYLTRANSFERASE"/>
    <property type="match status" value="1"/>
</dbReference>
<dbReference type="NCBIfam" id="NF002634">
    <property type="entry name" value="PRK02304.1-3"/>
    <property type="match status" value="1"/>
</dbReference>
<protein>
    <recommendedName>
        <fullName evidence="6">adenine phosphoribosyltransferase</fullName>
        <ecNumber evidence="6">2.4.2.7</ecNumber>
    </recommendedName>
</protein>
<evidence type="ECO:0000313" key="13">
    <source>
        <dbReference type="Proteomes" id="UP000037751"/>
    </source>
</evidence>
<name>A0A0M9VP01_9BASI</name>
<dbReference type="PANTHER" id="PTHR32315">
    <property type="entry name" value="ADENINE PHOSPHORIBOSYLTRANSFERASE"/>
    <property type="match status" value="1"/>
</dbReference>
<dbReference type="InterPro" id="IPR000836">
    <property type="entry name" value="PRTase_dom"/>
</dbReference>
<dbReference type="GO" id="GO:0016208">
    <property type="term" value="F:AMP binding"/>
    <property type="evidence" value="ECO:0007669"/>
    <property type="project" value="TreeGrafter"/>
</dbReference>
<comment type="caution">
    <text evidence="12">The sequence shown here is derived from an EMBL/GenBank/DDBJ whole genome shotgun (WGS) entry which is preliminary data.</text>
</comment>
<keyword evidence="9 12" id="KW-0808">Transferase</keyword>
<dbReference type="GO" id="GO:0003999">
    <property type="term" value="F:adenine phosphoribosyltransferase activity"/>
    <property type="evidence" value="ECO:0007669"/>
    <property type="project" value="UniProtKB-EC"/>
</dbReference>
<dbReference type="SUPFAM" id="SSF53271">
    <property type="entry name" value="PRTase-like"/>
    <property type="match status" value="1"/>
</dbReference>
<evidence type="ECO:0000256" key="8">
    <source>
        <dbReference type="ARBA" id="ARBA00022676"/>
    </source>
</evidence>
<dbReference type="GO" id="GO:0044209">
    <property type="term" value="P:AMP salvage"/>
    <property type="evidence" value="ECO:0007669"/>
    <property type="project" value="UniProtKB-UniPathway"/>
</dbReference>
<dbReference type="OrthoDB" id="363185at2759"/>
<evidence type="ECO:0000256" key="10">
    <source>
        <dbReference type="ARBA" id="ARBA00022726"/>
    </source>
</evidence>
<evidence type="ECO:0000256" key="5">
    <source>
        <dbReference type="ARBA" id="ARBA00008391"/>
    </source>
</evidence>
<dbReference type="GO" id="GO:0002055">
    <property type="term" value="F:adenine binding"/>
    <property type="evidence" value="ECO:0007669"/>
    <property type="project" value="TreeGrafter"/>
</dbReference>
<dbReference type="AlphaFoldDB" id="A0A0M9VP01"/>
<dbReference type="InterPro" id="IPR005764">
    <property type="entry name" value="Ade_phspho_trans"/>
</dbReference>
<dbReference type="EC" id="2.4.2.7" evidence="6"/>
<comment type="subcellular location">
    <subcellularLocation>
        <location evidence="3">Cytoplasm</location>
    </subcellularLocation>
</comment>
<dbReference type="Pfam" id="PF00156">
    <property type="entry name" value="Pribosyltran"/>
    <property type="match status" value="1"/>
</dbReference>
<dbReference type="NCBIfam" id="NF002636">
    <property type="entry name" value="PRK02304.1-5"/>
    <property type="match status" value="1"/>
</dbReference>
<comment type="catalytic activity">
    <reaction evidence="1">
        <text>AMP + diphosphate = 5-phospho-alpha-D-ribose 1-diphosphate + adenine</text>
        <dbReference type="Rhea" id="RHEA:16609"/>
        <dbReference type="ChEBI" id="CHEBI:16708"/>
        <dbReference type="ChEBI" id="CHEBI:33019"/>
        <dbReference type="ChEBI" id="CHEBI:58017"/>
        <dbReference type="ChEBI" id="CHEBI:456215"/>
        <dbReference type="EC" id="2.4.2.7"/>
    </reaction>
</comment>
<dbReference type="FunFam" id="3.40.50.2020:FF:000021">
    <property type="entry name" value="Adenine phosphoribosyltransferase"/>
    <property type="match status" value="1"/>
</dbReference>
<dbReference type="Gene3D" id="3.40.50.2020">
    <property type="match status" value="1"/>
</dbReference>
<dbReference type="InterPro" id="IPR029057">
    <property type="entry name" value="PRTase-like"/>
</dbReference>
<evidence type="ECO:0000313" key="12">
    <source>
        <dbReference type="EMBL" id="KOS13912.1"/>
    </source>
</evidence>
<evidence type="ECO:0000256" key="1">
    <source>
        <dbReference type="ARBA" id="ARBA00000868"/>
    </source>
</evidence>
<dbReference type="CDD" id="cd06223">
    <property type="entry name" value="PRTases_typeI"/>
    <property type="match status" value="1"/>
</dbReference>
<evidence type="ECO:0000256" key="9">
    <source>
        <dbReference type="ARBA" id="ARBA00022679"/>
    </source>
</evidence>
<dbReference type="GO" id="GO:0006168">
    <property type="term" value="P:adenine salvage"/>
    <property type="evidence" value="ECO:0007669"/>
    <property type="project" value="InterPro"/>
</dbReference>
<keyword evidence="7" id="KW-0963">Cytoplasm</keyword>
<proteinExistence type="inferred from homology"/>
<dbReference type="HAMAP" id="MF_00004">
    <property type="entry name" value="Aden_phosphoribosyltr"/>
    <property type="match status" value="1"/>
</dbReference>
<evidence type="ECO:0000259" key="11">
    <source>
        <dbReference type="Pfam" id="PF00156"/>
    </source>
</evidence>
<keyword evidence="13" id="KW-1185">Reference proteome</keyword>
<feature type="domain" description="Phosphoribosyltransferase" evidence="11">
    <location>
        <begin position="62"/>
        <end position="173"/>
    </location>
</feature>
<keyword evidence="10" id="KW-0660">Purine salvage</keyword>